<dbReference type="AlphaFoldDB" id="A0A4C1U9C3"/>
<reference evidence="1 2" key="1">
    <citation type="journal article" date="2019" name="Commun. Biol.">
        <title>The bagworm genome reveals a unique fibroin gene that provides high tensile strength.</title>
        <authorList>
            <person name="Kono N."/>
            <person name="Nakamura H."/>
            <person name="Ohtoshi R."/>
            <person name="Tomita M."/>
            <person name="Numata K."/>
            <person name="Arakawa K."/>
        </authorList>
    </citation>
    <scope>NUCLEOTIDE SEQUENCE [LARGE SCALE GENOMIC DNA]</scope>
</reference>
<keyword evidence="2" id="KW-1185">Reference proteome</keyword>
<protein>
    <submittedName>
        <fullName evidence="1">Uncharacterized protein</fullName>
    </submittedName>
</protein>
<evidence type="ECO:0000313" key="1">
    <source>
        <dbReference type="EMBL" id="GBP22961.1"/>
    </source>
</evidence>
<evidence type="ECO:0000313" key="2">
    <source>
        <dbReference type="Proteomes" id="UP000299102"/>
    </source>
</evidence>
<sequence length="103" mass="11284">MGPGLKLRMGLGSKIKVEAKSKLKVWPGCLLFPVLYLLGGIRVFRVSLELFLSIVQAVPLKLSYLISIEYYTLLWSESGRRGRSGRAITCGPPIAGLVALHTI</sequence>
<proteinExistence type="predicted"/>
<gene>
    <name evidence="1" type="ORF">EVAR_95362_1</name>
</gene>
<dbReference type="Proteomes" id="UP000299102">
    <property type="component" value="Unassembled WGS sequence"/>
</dbReference>
<name>A0A4C1U9C3_EUMVA</name>
<accession>A0A4C1U9C3</accession>
<comment type="caution">
    <text evidence="1">The sequence shown here is derived from an EMBL/GenBank/DDBJ whole genome shotgun (WGS) entry which is preliminary data.</text>
</comment>
<organism evidence="1 2">
    <name type="scientific">Eumeta variegata</name>
    <name type="common">Bagworm moth</name>
    <name type="synonym">Eumeta japonica</name>
    <dbReference type="NCBI Taxonomy" id="151549"/>
    <lineage>
        <taxon>Eukaryota</taxon>
        <taxon>Metazoa</taxon>
        <taxon>Ecdysozoa</taxon>
        <taxon>Arthropoda</taxon>
        <taxon>Hexapoda</taxon>
        <taxon>Insecta</taxon>
        <taxon>Pterygota</taxon>
        <taxon>Neoptera</taxon>
        <taxon>Endopterygota</taxon>
        <taxon>Lepidoptera</taxon>
        <taxon>Glossata</taxon>
        <taxon>Ditrysia</taxon>
        <taxon>Tineoidea</taxon>
        <taxon>Psychidae</taxon>
        <taxon>Oiketicinae</taxon>
        <taxon>Eumeta</taxon>
    </lineage>
</organism>
<dbReference type="EMBL" id="BGZK01000145">
    <property type="protein sequence ID" value="GBP22961.1"/>
    <property type="molecule type" value="Genomic_DNA"/>
</dbReference>